<organism evidence="9 10">
    <name type="scientific">Falsiroseomonas bella</name>
    <dbReference type="NCBI Taxonomy" id="2184016"/>
    <lineage>
        <taxon>Bacteria</taxon>
        <taxon>Pseudomonadati</taxon>
        <taxon>Pseudomonadota</taxon>
        <taxon>Alphaproteobacteria</taxon>
        <taxon>Acetobacterales</taxon>
        <taxon>Roseomonadaceae</taxon>
        <taxon>Falsiroseomonas</taxon>
    </lineage>
</organism>
<dbReference type="GO" id="GO:0015940">
    <property type="term" value="P:pantothenate biosynthetic process"/>
    <property type="evidence" value="ECO:0007669"/>
    <property type="project" value="UniProtKB-UniPathway"/>
</dbReference>
<evidence type="ECO:0000313" key="9">
    <source>
        <dbReference type="EMBL" id="PWS38175.1"/>
    </source>
</evidence>
<dbReference type="Pfam" id="PF08546">
    <property type="entry name" value="ApbA_C"/>
    <property type="match status" value="1"/>
</dbReference>
<sequence>MKVTVLGIGAIGGWLAAGFAAGGAEVAALARGGTLAALRRDGLVLRDGTAERRFPLHAAADPADLPVPELLVLGLKGQDLPGALPLIRAAMGPETRVLSAQNGVPWFFLQGFGGPLRDAALESVDPGGALAASIPPGRILAAVVHAAATAEAPGVIRLAKADRLPIGDMGGTNGPLLEATVAMLRAGGIPAEPTAALRQEIWRKLWGNSNMNPLSALCRATLSDMLDEPGVRSLAEAMMAEMDGLGQAIGLAPLGSIADRMAVTRRIGAFRTSMLQDLEAGRRLELGPILGALVEMAERLGHPAPVMRGVHGLVALLERVSDRRRAARPEA</sequence>
<dbReference type="InterPro" id="IPR013332">
    <property type="entry name" value="KPR_N"/>
</dbReference>
<accession>A0A317FH99</accession>
<name>A0A317FH99_9PROT</name>
<dbReference type="SUPFAM" id="SSF51735">
    <property type="entry name" value="NAD(P)-binding Rossmann-fold domains"/>
    <property type="match status" value="1"/>
</dbReference>
<reference evidence="10" key="1">
    <citation type="submission" date="2018-05" db="EMBL/GenBank/DDBJ databases">
        <authorList>
            <person name="Du Z."/>
            <person name="Wang X."/>
        </authorList>
    </citation>
    <scope>NUCLEOTIDE SEQUENCE [LARGE SCALE GENOMIC DNA]</scope>
    <source>
        <strain evidence="10">CQN31</strain>
    </source>
</reference>
<protein>
    <recommendedName>
        <fullName evidence="3">2-dehydropantoate 2-reductase</fullName>
        <ecNumber evidence="2">1.1.1.169</ecNumber>
    </recommendedName>
    <alternativeName>
        <fullName evidence="5">Ketopantoate reductase</fullName>
    </alternativeName>
</protein>
<evidence type="ECO:0000313" key="10">
    <source>
        <dbReference type="Proteomes" id="UP000245765"/>
    </source>
</evidence>
<evidence type="ECO:0000259" key="7">
    <source>
        <dbReference type="Pfam" id="PF02558"/>
    </source>
</evidence>
<evidence type="ECO:0000256" key="2">
    <source>
        <dbReference type="ARBA" id="ARBA00013014"/>
    </source>
</evidence>
<dbReference type="FunFam" id="1.10.1040.10:FF:000017">
    <property type="entry name" value="2-dehydropantoate 2-reductase"/>
    <property type="match status" value="1"/>
</dbReference>
<evidence type="ECO:0000256" key="1">
    <source>
        <dbReference type="ARBA" id="ARBA00004994"/>
    </source>
</evidence>
<keyword evidence="10" id="KW-1185">Reference proteome</keyword>
<gene>
    <name evidence="9" type="ORF">DFH01_02415</name>
</gene>
<dbReference type="Proteomes" id="UP000245765">
    <property type="component" value="Unassembled WGS sequence"/>
</dbReference>
<dbReference type="Gene3D" id="1.10.1040.10">
    <property type="entry name" value="N-(1-d-carboxylethyl)-l-norvaline Dehydrogenase, domain 2"/>
    <property type="match status" value="1"/>
</dbReference>
<feature type="domain" description="Ketopantoate reductase N-terminal" evidence="7">
    <location>
        <begin position="3"/>
        <end position="169"/>
    </location>
</feature>
<dbReference type="SUPFAM" id="SSF48179">
    <property type="entry name" value="6-phosphogluconate dehydrogenase C-terminal domain-like"/>
    <property type="match status" value="1"/>
</dbReference>
<dbReference type="PANTHER" id="PTHR21708">
    <property type="entry name" value="PROBABLE 2-DEHYDROPANTOATE 2-REDUCTASE"/>
    <property type="match status" value="1"/>
</dbReference>
<proteinExistence type="predicted"/>
<comment type="pathway">
    <text evidence="1">Cofactor biosynthesis; (R)-pantothenate biosynthesis; (R)-pantoate from 3-methyl-2-oxobutanoate: step 2/2.</text>
</comment>
<dbReference type="NCBIfam" id="NF005089">
    <property type="entry name" value="PRK06522.1-4"/>
    <property type="match status" value="1"/>
</dbReference>
<dbReference type="InterPro" id="IPR008927">
    <property type="entry name" value="6-PGluconate_DH-like_C_sf"/>
</dbReference>
<evidence type="ECO:0000256" key="4">
    <source>
        <dbReference type="ARBA" id="ARBA00022655"/>
    </source>
</evidence>
<keyword evidence="4" id="KW-0566">Pantothenate biosynthesis</keyword>
<dbReference type="GO" id="GO:0005737">
    <property type="term" value="C:cytoplasm"/>
    <property type="evidence" value="ECO:0007669"/>
    <property type="project" value="TreeGrafter"/>
</dbReference>
<dbReference type="RefSeq" id="WP_109868796.1">
    <property type="nucleotide sequence ID" value="NZ_QGNA01000001.1"/>
</dbReference>
<dbReference type="AlphaFoldDB" id="A0A317FH99"/>
<comment type="catalytic activity">
    <reaction evidence="6">
        <text>(R)-pantoate + NADP(+) = 2-dehydropantoate + NADPH + H(+)</text>
        <dbReference type="Rhea" id="RHEA:16233"/>
        <dbReference type="ChEBI" id="CHEBI:11561"/>
        <dbReference type="ChEBI" id="CHEBI:15378"/>
        <dbReference type="ChEBI" id="CHEBI:15980"/>
        <dbReference type="ChEBI" id="CHEBI:57783"/>
        <dbReference type="ChEBI" id="CHEBI:58349"/>
        <dbReference type="EC" id="1.1.1.169"/>
    </reaction>
</comment>
<dbReference type="EMBL" id="QGNA01000001">
    <property type="protein sequence ID" value="PWS38175.1"/>
    <property type="molecule type" value="Genomic_DNA"/>
</dbReference>
<dbReference type="Gene3D" id="3.40.50.720">
    <property type="entry name" value="NAD(P)-binding Rossmann-like Domain"/>
    <property type="match status" value="1"/>
</dbReference>
<evidence type="ECO:0000256" key="6">
    <source>
        <dbReference type="ARBA" id="ARBA00048793"/>
    </source>
</evidence>
<dbReference type="OrthoDB" id="247668at2"/>
<dbReference type="EC" id="1.1.1.169" evidence="2"/>
<dbReference type="InterPro" id="IPR013752">
    <property type="entry name" value="KPA_reductase"/>
</dbReference>
<dbReference type="UniPathway" id="UPA00028">
    <property type="reaction ID" value="UER00004"/>
</dbReference>
<dbReference type="Pfam" id="PF02558">
    <property type="entry name" value="ApbA"/>
    <property type="match status" value="1"/>
</dbReference>
<dbReference type="GO" id="GO:0008677">
    <property type="term" value="F:2-dehydropantoate 2-reductase activity"/>
    <property type="evidence" value="ECO:0007669"/>
    <property type="project" value="UniProtKB-EC"/>
</dbReference>
<feature type="domain" description="Ketopantoate reductase C-terminal" evidence="8">
    <location>
        <begin position="197"/>
        <end position="317"/>
    </location>
</feature>
<evidence type="ECO:0000256" key="3">
    <source>
        <dbReference type="ARBA" id="ARBA00019465"/>
    </source>
</evidence>
<dbReference type="InterPro" id="IPR051402">
    <property type="entry name" value="KPR-Related"/>
</dbReference>
<dbReference type="InterPro" id="IPR013328">
    <property type="entry name" value="6PGD_dom2"/>
</dbReference>
<evidence type="ECO:0000259" key="8">
    <source>
        <dbReference type="Pfam" id="PF08546"/>
    </source>
</evidence>
<evidence type="ECO:0000256" key="5">
    <source>
        <dbReference type="ARBA" id="ARBA00032024"/>
    </source>
</evidence>
<dbReference type="InterPro" id="IPR036291">
    <property type="entry name" value="NAD(P)-bd_dom_sf"/>
</dbReference>
<comment type="caution">
    <text evidence="9">The sequence shown here is derived from an EMBL/GenBank/DDBJ whole genome shotgun (WGS) entry which is preliminary data.</text>
</comment>
<dbReference type="PANTHER" id="PTHR21708:SF45">
    <property type="entry name" value="2-DEHYDROPANTOATE 2-REDUCTASE"/>
    <property type="match status" value="1"/>
</dbReference>